<dbReference type="PROSITE" id="PS51898">
    <property type="entry name" value="TYR_RECOMBINASE"/>
    <property type="match status" value="1"/>
</dbReference>
<comment type="caution">
    <text evidence="7">The sequence shown here is derived from an EMBL/GenBank/DDBJ whole genome shotgun (WGS) entry which is preliminary data.</text>
</comment>
<dbReference type="InterPro" id="IPR011010">
    <property type="entry name" value="DNA_brk_join_enz"/>
</dbReference>
<dbReference type="Proteomes" id="UP000256486">
    <property type="component" value="Unassembled WGS sequence"/>
</dbReference>
<organism evidence="7 8">
    <name type="scientific">Subtercola boreus</name>
    <dbReference type="NCBI Taxonomy" id="120213"/>
    <lineage>
        <taxon>Bacteria</taxon>
        <taxon>Bacillati</taxon>
        <taxon>Actinomycetota</taxon>
        <taxon>Actinomycetes</taxon>
        <taxon>Micrococcales</taxon>
        <taxon>Microbacteriaceae</taxon>
        <taxon>Subtercola</taxon>
    </lineage>
</organism>
<evidence type="ECO:0000256" key="3">
    <source>
        <dbReference type="ARBA" id="ARBA00023125"/>
    </source>
</evidence>
<dbReference type="PANTHER" id="PTHR30349">
    <property type="entry name" value="PHAGE INTEGRASE-RELATED"/>
    <property type="match status" value="1"/>
</dbReference>
<keyword evidence="8" id="KW-1185">Reference proteome</keyword>
<dbReference type="GO" id="GO:0003677">
    <property type="term" value="F:DNA binding"/>
    <property type="evidence" value="ECO:0007669"/>
    <property type="project" value="UniProtKB-KW"/>
</dbReference>
<feature type="region of interest" description="Disordered" evidence="5">
    <location>
        <begin position="1"/>
        <end position="27"/>
    </location>
</feature>
<dbReference type="InterPro" id="IPR013762">
    <property type="entry name" value="Integrase-like_cat_sf"/>
</dbReference>
<dbReference type="Gene3D" id="1.10.150.130">
    <property type="match status" value="1"/>
</dbReference>
<evidence type="ECO:0000259" key="6">
    <source>
        <dbReference type="PROSITE" id="PS51898"/>
    </source>
</evidence>
<reference evidence="7 8" key="1">
    <citation type="submission" date="2017-04" db="EMBL/GenBank/DDBJ databases">
        <title>Comparative genome analysis of Subtercola boreus.</title>
        <authorList>
            <person name="Cho Y.-J."/>
            <person name="Cho A."/>
            <person name="Kim O.-S."/>
            <person name="Lee J.-I."/>
        </authorList>
    </citation>
    <scope>NUCLEOTIDE SEQUENCE [LARGE SCALE GENOMIC DNA]</scope>
    <source>
        <strain evidence="7 8">K300</strain>
    </source>
</reference>
<dbReference type="GO" id="GO:0006310">
    <property type="term" value="P:DNA recombination"/>
    <property type="evidence" value="ECO:0007669"/>
    <property type="project" value="UniProtKB-KW"/>
</dbReference>
<keyword evidence="4" id="KW-0233">DNA recombination</keyword>
<dbReference type="InterPro" id="IPR002104">
    <property type="entry name" value="Integrase_catalytic"/>
</dbReference>
<keyword evidence="2" id="KW-0229">DNA integration</keyword>
<dbReference type="InterPro" id="IPR004107">
    <property type="entry name" value="Integrase_SAM-like_N"/>
</dbReference>
<protein>
    <recommendedName>
        <fullName evidence="6">Tyr recombinase domain-containing protein</fullName>
    </recommendedName>
</protein>
<dbReference type="InterPro" id="IPR010998">
    <property type="entry name" value="Integrase_recombinase_N"/>
</dbReference>
<comment type="similarity">
    <text evidence="1">Belongs to the 'phage' integrase family.</text>
</comment>
<dbReference type="CDD" id="cd01189">
    <property type="entry name" value="INT_ICEBs1_C_like"/>
    <property type="match status" value="1"/>
</dbReference>
<gene>
    <name evidence="7" type="ORF">B7R54_01700</name>
</gene>
<name>A0A3E0VEI6_9MICO</name>
<feature type="domain" description="Tyr recombinase" evidence="6">
    <location>
        <begin position="225"/>
        <end position="440"/>
    </location>
</feature>
<keyword evidence="3" id="KW-0238">DNA-binding</keyword>
<dbReference type="SUPFAM" id="SSF56349">
    <property type="entry name" value="DNA breaking-rejoining enzymes"/>
    <property type="match status" value="1"/>
</dbReference>
<dbReference type="PANTHER" id="PTHR30349:SF64">
    <property type="entry name" value="PROPHAGE INTEGRASE INTD-RELATED"/>
    <property type="match status" value="1"/>
</dbReference>
<evidence type="ECO:0000256" key="1">
    <source>
        <dbReference type="ARBA" id="ARBA00008857"/>
    </source>
</evidence>
<sequence length="459" mass="52438">MVIHRRRTNDELWQAHQQPKTRGEGSVFQVTTSAGVQWRATRTLYMDDSGRAVQVSGTAASKEQAIERRENNLRKRLVKSGELPLSALSARPKELKLTTGEMLNEWLEVKRQKTSKAERVSANTAHVYENQIRLHIAPYVGSIPVRLITEEDIRNLLFRTLPKKMKTKKVDGKDVATNVPLLGASQLRLIQGIINQGFRYATEQGHVLENPTTRIDQLDKPDSRSETEHLEKKNWIAREIAAYTQGTAEEAHWIFALMGLRQSERLGLTWDCFTYLDDSRGKQPVVEIRQQLSRDAKTGTMSIKPQPKTNAGKRIIPLSPRVVDVLKRHRAEQRQIKQDEGWSTEPQFANLVYTTENGSPIRQTTDNKRWNSLLSDEKKLNLKPEYRIRQHALRHIAITLLITHGTPIEIVRAIAGHHSEAITRGTYSHIDTAPKVQPMNDLMDDIYRTADKRAARKTQ</sequence>
<evidence type="ECO:0000313" key="8">
    <source>
        <dbReference type="Proteomes" id="UP000256486"/>
    </source>
</evidence>
<proteinExistence type="inferred from homology"/>
<dbReference type="Pfam" id="PF00589">
    <property type="entry name" value="Phage_integrase"/>
    <property type="match status" value="1"/>
</dbReference>
<dbReference type="Gene3D" id="1.10.443.10">
    <property type="entry name" value="Intergrase catalytic core"/>
    <property type="match status" value="1"/>
</dbReference>
<evidence type="ECO:0000256" key="4">
    <source>
        <dbReference type="ARBA" id="ARBA00023172"/>
    </source>
</evidence>
<accession>A0A3E0VEI6</accession>
<dbReference type="AlphaFoldDB" id="A0A3E0VEI6"/>
<evidence type="ECO:0000313" key="7">
    <source>
        <dbReference type="EMBL" id="RFA08069.1"/>
    </source>
</evidence>
<evidence type="ECO:0000256" key="2">
    <source>
        <dbReference type="ARBA" id="ARBA00022908"/>
    </source>
</evidence>
<evidence type="ECO:0000256" key="5">
    <source>
        <dbReference type="SAM" id="MobiDB-lite"/>
    </source>
</evidence>
<dbReference type="Pfam" id="PF14659">
    <property type="entry name" value="Phage_int_SAM_3"/>
    <property type="match status" value="1"/>
</dbReference>
<dbReference type="EMBL" id="NBWZ01000001">
    <property type="protein sequence ID" value="RFA08069.1"/>
    <property type="molecule type" value="Genomic_DNA"/>
</dbReference>
<dbReference type="GO" id="GO:0015074">
    <property type="term" value="P:DNA integration"/>
    <property type="evidence" value="ECO:0007669"/>
    <property type="project" value="UniProtKB-KW"/>
</dbReference>
<dbReference type="InterPro" id="IPR050090">
    <property type="entry name" value="Tyrosine_recombinase_XerCD"/>
</dbReference>